<feature type="domain" description="VOC" evidence="1">
    <location>
        <begin position="5"/>
        <end position="119"/>
    </location>
</feature>
<dbReference type="Proteomes" id="UP000216345">
    <property type="component" value="Unassembled WGS sequence"/>
</dbReference>
<dbReference type="EMBL" id="NNRK01000033">
    <property type="protein sequence ID" value="OYR11366.1"/>
    <property type="molecule type" value="Genomic_DNA"/>
</dbReference>
<evidence type="ECO:0000259" key="1">
    <source>
        <dbReference type="PROSITE" id="PS51819"/>
    </source>
</evidence>
<dbReference type="Gene3D" id="3.10.180.10">
    <property type="entry name" value="2,3-Dihydroxybiphenyl 1,2-Dioxygenase, domain 1"/>
    <property type="match status" value="1"/>
</dbReference>
<dbReference type="PROSITE" id="PS51819">
    <property type="entry name" value="VOC"/>
    <property type="match status" value="1"/>
</dbReference>
<accession>A0A256F9I4</accession>
<name>A0A256F9I4_9HYPH</name>
<dbReference type="InterPro" id="IPR029068">
    <property type="entry name" value="Glyas_Bleomycin-R_OHBP_Dase"/>
</dbReference>
<organism evidence="2 3">
    <name type="scientific">Brucella rhizosphaerae</name>
    <dbReference type="NCBI Taxonomy" id="571254"/>
    <lineage>
        <taxon>Bacteria</taxon>
        <taxon>Pseudomonadati</taxon>
        <taxon>Pseudomonadota</taxon>
        <taxon>Alphaproteobacteria</taxon>
        <taxon>Hyphomicrobiales</taxon>
        <taxon>Brucellaceae</taxon>
        <taxon>Brucella/Ochrobactrum group</taxon>
        <taxon>Brucella</taxon>
    </lineage>
</organism>
<keyword evidence="3" id="KW-1185">Reference proteome</keyword>
<dbReference type="PANTHER" id="PTHR39175:SF1">
    <property type="entry name" value="FAMILY PROTEIN, PUTATIVE (AFU_ORTHOLOGUE AFUA_3G15060)-RELATED"/>
    <property type="match status" value="1"/>
</dbReference>
<evidence type="ECO:0000313" key="2">
    <source>
        <dbReference type="EMBL" id="OYR11366.1"/>
    </source>
</evidence>
<evidence type="ECO:0000313" key="3">
    <source>
        <dbReference type="Proteomes" id="UP000216345"/>
    </source>
</evidence>
<protein>
    <submittedName>
        <fullName evidence="2">Glyoxalase-like domain protein</fullName>
    </submittedName>
</protein>
<dbReference type="SUPFAM" id="SSF54593">
    <property type="entry name" value="Glyoxalase/Bleomycin resistance protein/Dihydroxybiphenyl dioxygenase"/>
    <property type="match status" value="1"/>
</dbReference>
<dbReference type="InterPro" id="IPR037523">
    <property type="entry name" value="VOC_core"/>
</dbReference>
<dbReference type="OrthoDB" id="9813630at2"/>
<dbReference type="PANTHER" id="PTHR39175">
    <property type="entry name" value="FAMILY PROTEIN, PUTATIVE (AFU_ORTHOLOGUE AFUA_3G15060)-RELATED"/>
    <property type="match status" value="1"/>
</dbReference>
<dbReference type="RefSeq" id="WP_094578292.1">
    <property type="nucleotide sequence ID" value="NZ_JBHEEL010000007.1"/>
</dbReference>
<comment type="caution">
    <text evidence="2">The sequence shown here is derived from an EMBL/GenBank/DDBJ whole genome shotgun (WGS) entry which is preliminary data.</text>
</comment>
<sequence>MHITRLDHIQLAMPKGQEEKARAFYDGLLGIPEVPKPPNLAVRGGCWFERGSLKIHLGIDPEFVSARKAHPAFIVEGLAELTETLTAAGVCIVEDEPLVGYTRCYISDPFGNRIELMEQIAS</sequence>
<gene>
    <name evidence="2" type="ORF">CEV32_1664</name>
</gene>
<proteinExistence type="predicted"/>
<dbReference type="Pfam" id="PF00903">
    <property type="entry name" value="Glyoxalase"/>
    <property type="match status" value="1"/>
</dbReference>
<dbReference type="InterPro" id="IPR004360">
    <property type="entry name" value="Glyas_Fos-R_dOase_dom"/>
</dbReference>
<reference evidence="2 3" key="1">
    <citation type="submission" date="2017-07" db="EMBL/GenBank/DDBJ databases">
        <title>Phylogenetic study on the rhizospheric bacterium Ochrobactrum sp. A44.</title>
        <authorList>
            <person name="Krzyzanowska D.M."/>
            <person name="Ossowicki A."/>
            <person name="Rajewska M."/>
            <person name="Maciag T."/>
            <person name="Kaczynski Z."/>
            <person name="Czerwicka M."/>
            <person name="Jafra S."/>
        </authorList>
    </citation>
    <scope>NUCLEOTIDE SEQUENCE [LARGE SCALE GENOMIC DNA]</scope>
    <source>
        <strain evidence="2 3">PR17</strain>
    </source>
</reference>
<dbReference type="AlphaFoldDB" id="A0A256F9I4"/>